<evidence type="ECO:0000313" key="8">
    <source>
        <dbReference type="EMBL" id="ODA34348.1"/>
    </source>
</evidence>
<evidence type="ECO:0000256" key="2">
    <source>
        <dbReference type="ARBA" id="ARBA00023015"/>
    </source>
</evidence>
<evidence type="ECO:0000256" key="5">
    <source>
        <dbReference type="ARBA" id="ARBA00023163"/>
    </source>
</evidence>
<dbReference type="RefSeq" id="WP_068900389.1">
    <property type="nucleotide sequence ID" value="NZ_JBHUIF010000004.1"/>
</dbReference>
<dbReference type="GO" id="GO:0003677">
    <property type="term" value="F:DNA binding"/>
    <property type="evidence" value="ECO:0007669"/>
    <property type="project" value="UniProtKB-KW"/>
</dbReference>
<feature type="domain" description="RNA polymerase sigma-70 region 2" evidence="6">
    <location>
        <begin position="24"/>
        <end position="88"/>
    </location>
</feature>
<dbReference type="InterPro" id="IPR013324">
    <property type="entry name" value="RNA_pol_sigma_r3/r4-like"/>
</dbReference>
<evidence type="ECO:0000313" key="9">
    <source>
        <dbReference type="Proteomes" id="UP000094936"/>
    </source>
</evidence>
<dbReference type="SUPFAM" id="SSF88659">
    <property type="entry name" value="Sigma3 and sigma4 domains of RNA polymerase sigma factors"/>
    <property type="match status" value="1"/>
</dbReference>
<dbReference type="SUPFAM" id="SSF88946">
    <property type="entry name" value="Sigma2 domain of RNA polymerase sigma factors"/>
    <property type="match status" value="1"/>
</dbReference>
<sequence>MTETKDEHLMTAYGEGDSSAFAILYEKHKGPLYRYFIRQLHCRARAEELYQETWVRVIDSRDEYQAKAKFTTWLYRIAHNLMVDEHRKMKSQSNWLKQAQWDEEPSTTNDNVDIGSAIKACVTKLPHSQKEVFLLRHDAGFSREDICTIIAAKPETMKTRLRYALDSLRQCLSKKLGVSDGE</sequence>
<dbReference type="EMBL" id="LYBM01000008">
    <property type="protein sequence ID" value="ODA34348.1"/>
    <property type="molecule type" value="Genomic_DNA"/>
</dbReference>
<dbReference type="AlphaFoldDB" id="A0A1C3EM89"/>
<dbReference type="InterPro" id="IPR014284">
    <property type="entry name" value="RNA_pol_sigma-70_dom"/>
</dbReference>
<dbReference type="InterPro" id="IPR013249">
    <property type="entry name" value="RNA_pol_sigma70_r4_t2"/>
</dbReference>
<organism evidence="8 9">
    <name type="scientific">Veronia pacifica</name>
    <dbReference type="NCBI Taxonomy" id="1080227"/>
    <lineage>
        <taxon>Bacteria</taxon>
        <taxon>Pseudomonadati</taxon>
        <taxon>Pseudomonadota</taxon>
        <taxon>Gammaproteobacteria</taxon>
        <taxon>Vibrionales</taxon>
        <taxon>Vibrionaceae</taxon>
        <taxon>Veronia</taxon>
    </lineage>
</organism>
<evidence type="ECO:0000256" key="3">
    <source>
        <dbReference type="ARBA" id="ARBA00023082"/>
    </source>
</evidence>
<dbReference type="InterPro" id="IPR013325">
    <property type="entry name" value="RNA_pol_sigma_r2"/>
</dbReference>
<dbReference type="InterPro" id="IPR039425">
    <property type="entry name" value="RNA_pol_sigma-70-like"/>
</dbReference>
<keyword evidence="3" id="KW-0731">Sigma factor</keyword>
<dbReference type="InterPro" id="IPR036388">
    <property type="entry name" value="WH-like_DNA-bd_sf"/>
</dbReference>
<dbReference type="NCBIfam" id="TIGR02937">
    <property type="entry name" value="sigma70-ECF"/>
    <property type="match status" value="1"/>
</dbReference>
<evidence type="ECO:0000259" key="6">
    <source>
        <dbReference type="Pfam" id="PF04542"/>
    </source>
</evidence>
<dbReference type="GO" id="GO:0016987">
    <property type="term" value="F:sigma factor activity"/>
    <property type="evidence" value="ECO:0007669"/>
    <property type="project" value="UniProtKB-KW"/>
</dbReference>
<dbReference type="PANTHER" id="PTHR43133">
    <property type="entry name" value="RNA POLYMERASE ECF-TYPE SIGMA FACTO"/>
    <property type="match status" value="1"/>
</dbReference>
<comment type="caution">
    <text evidence="8">The sequence shown here is derived from an EMBL/GenBank/DDBJ whole genome shotgun (WGS) entry which is preliminary data.</text>
</comment>
<evidence type="ECO:0000256" key="1">
    <source>
        <dbReference type="ARBA" id="ARBA00010641"/>
    </source>
</evidence>
<dbReference type="GO" id="GO:0006352">
    <property type="term" value="P:DNA-templated transcription initiation"/>
    <property type="evidence" value="ECO:0007669"/>
    <property type="project" value="InterPro"/>
</dbReference>
<comment type="similarity">
    <text evidence="1">Belongs to the sigma-70 factor family. ECF subfamily.</text>
</comment>
<proteinExistence type="inferred from homology"/>
<dbReference type="PANTHER" id="PTHR43133:SF8">
    <property type="entry name" value="RNA POLYMERASE SIGMA FACTOR HI_1459-RELATED"/>
    <property type="match status" value="1"/>
</dbReference>
<gene>
    <name evidence="8" type="ORF">A8L45_06380</name>
</gene>
<dbReference type="Proteomes" id="UP000094936">
    <property type="component" value="Unassembled WGS sequence"/>
</dbReference>
<accession>A0A1C3EM89</accession>
<protein>
    <submittedName>
        <fullName evidence="8">RNA polymerase subunit sigma-24</fullName>
    </submittedName>
</protein>
<keyword evidence="5" id="KW-0804">Transcription</keyword>
<dbReference type="Pfam" id="PF08281">
    <property type="entry name" value="Sigma70_r4_2"/>
    <property type="match status" value="1"/>
</dbReference>
<evidence type="ECO:0000256" key="4">
    <source>
        <dbReference type="ARBA" id="ARBA00023125"/>
    </source>
</evidence>
<dbReference type="Gene3D" id="1.10.10.10">
    <property type="entry name" value="Winged helix-like DNA-binding domain superfamily/Winged helix DNA-binding domain"/>
    <property type="match status" value="1"/>
</dbReference>
<evidence type="ECO:0000259" key="7">
    <source>
        <dbReference type="Pfam" id="PF08281"/>
    </source>
</evidence>
<dbReference type="Pfam" id="PF04542">
    <property type="entry name" value="Sigma70_r2"/>
    <property type="match status" value="1"/>
</dbReference>
<dbReference type="Gene3D" id="1.10.1740.10">
    <property type="match status" value="1"/>
</dbReference>
<keyword evidence="9" id="KW-1185">Reference proteome</keyword>
<dbReference type="OrthoDB" id="9784272at2"/>
<reference evidence="8 9" key="1">
    <citation type="submission" date="2016-05" db="EMBL/GenBank/DDBJ databases">
        <title>Genomic Taxonomy of the Vibrionaceae.</title>
        <authorList>
            <person name="Gomez-Gil B."/>
            <person name="Enciso-Ibarra J."/>
        </authorList>
    </citation>
    <scope>NUCLEOTIDE SEQUENCE [LARGE SCALE GENOMIC DNA]</scope>
    <source>
        <strain evidence="8 9">CAIM 1920</strain>
    </source>
</reference>
<dbReference type="InterPro" id="IPR007627">
    <property type="entry name" value="RNA_pol_sigma70_r2"/>
</dbReference>
<feature type="domain" description="RNA polymerase sigma factor 70 region 4 type 2" evidence="7">
    <location>
        <begin position="117"/>
        <end position="165"/>
    </location>
</feature>
<dbReference type="STRING" id="1080227.A8L45_06380"/>
<name>A0A1C3EM89_9GAMM</name>
<keyword evidence="2" id="KW-0805">Transcription regulation</keyword>
<keyword evidence="4" id="KW-0238">DNA-binding</keyword>